<gene>
    <name evidence="1" type="ORF">Bca52824_041666</name>
</gene>
<dbReference type="AlphaFoldDB" id="A0A8X7RVV5"/>
<proteinExistence type="predicted"/>
<name>A0A8X7RVV5_BRACI</name>
<reference evidence="1 2" key="1">
    <citation type="submission" date="2020-02" db="EMBL/GenBank/DDBJ databases">
        <authorList>
            <person name="Ma Q."/>
            <person name="Huang Y."/>
            <person name="Song X."/>
            <person name="Pei D."/>
        </authorList>
    </citation>
    <scope>NUCLEOTIDE SEQUENCE [LARGE SCALE GENOMIC DNA]</scope>
    <source>
        <strain evidence="1">Sxm20200214</strain>
        <tissue evidence="1">Leaf</tissue>
    </source>
</reference>
<evidence type="ECO:0000313" key="2">
    <source>
        <dbReference type="Proteomes" id="UP000886595"/>
    </source>
</evidence>
<sequence length="64" mass="7771">MRYLFFSVARLNQRRVSRWLMSTTENGVPSNGCYRRPRKTARCLSWLRPEASPNDDRQRIERQR</sequence>
<comment type="caution">
    <text evidence="1">The sequence shown here is derived from an EMBL/GenBank/DDBJ whole genome shotgun (WGS) entry which is preliminary data.</text>
</comment>
<dbReference type="EMBL" id="JAAMPC010000009">
    <property type="protein sequence ID" value="KAG2294997.1"/>
    <property type="molecule type" value="Genomic_DNA"/>
</dbReference>
<dbReference type="Proteomes" id="UP000886595">
    <property type="component" value="Unassembled WGS sequence"/>
</dbReference>
<evidence type="ECO:0000313" key="1">
    <source>
        <dbReference type="EMBL" id="KAG2294997.1"/>
    </source>
</evidence>
<accession>A0A8X7RVV5</accession>
<protein>
    <submittedName>
        <fullName evidence="1">Uncharacterized protein</fullName>
    </submittedName>
</protein>
<organism evidence="1 2">
    <name type="scientific">Brassica carinata</name>
    <name type="common">Ethiopian mustard</name>
    <name type="synonym">Abyssinian cabbage</name>
    <dbReference type="NCBI Taxonomy" id="52824"/>
    <lineage>
        <taxon>Eukaryota</taxon>
        <taxon>Viridiplantae</taxon>
        <taxon>Streptophyta</taxon>
        <taxon>Embryophyta</taxon>
        <taxon>Tracheophyta</taxon>
        <taxon>Spermatophyta</taxon>
        <taxon>Magnoliopsida</taxon>
        <taxon>eudicotyledons</taxon>
        <taxon>Gunneridae</taxon>
        <taxon>Pentapetalae</taxon>
        <taxon>rosids</taxon>
        <taxon>malvids</taxon>
        <taxon>Brassicales</taxon>
        <taxon>Brassicaceae</taxon>
        <taxon>Brassiceae</taxon>
        <taxon>Brassica</taxon>
    </lineage>
</organism>
<keyword evidence="2" id="KW-1185">Reference proteome</keyword>